<name>A0ABW5EFW2_9GAMM</name>
<dbReference type="Gene3D" id="3.40.50.720">
    <property type="entry name" value="NAD(P)-binding Rossmann-like Domain"/>
    <property type="match status" value="1"/>
</dbReference>
<evidence type="ECO:0000259" key="1">
    <source>
        <dbReference type="Pfam" id="PF03435"/>
    </source>
</evidence>
<reference evidence="3" key="1">
    <citation type="journal article" date="2019" name="Int. J. Syst. Evol. Microbiol.">
        <title>The Global Catalogue of Microorganisms (GCM) 10K type strain sequencing project: providing services to taxonomists for standard genome sequencing and annotation.</title>
        <authorList>
            <consortium name="The Broad Institute Genomics Platform"/>
            <consortium name="The Broad Institute Genome Sequencing Center for Infectious Disease"/>
            <person name="Wu L."/>
            <person name="Ma J."/>
        </authorList>
    </citation>
    <scope>NUCLEOTIDE SEQUENCE [LARGE SCALE GENOMIC DNA]</scope>
    <source>
        <strain evidence="3">KCTC 12848</strain>
    </source>
</reference>
<dbReference type="RefSeq" id="WP_265722948.1">
    <property type="nucleotide sequence ID" value="NZ_JAPIVK010000032.1"/>
</dbReference>
<dbReference type="Pfam" id="PF03435">
    <property type="entry name" value="Sacchrp_dh_NADP"/>
    <property type="match status" value="1"/>
</dbReference>
<evidence type="ECO:0000313" key="2">
    <source>
        <dbReference type="EMBL" id="MFD2312057.1"/>
    </source>
</evidence>
<dbReference type="InterPro" id="IPR036291">
    <property type="entry name" value="NAD(P)-bd_dom_sf"/>
</dbReference>
<protein>
    <submittedName>
        <fullName evidence="2">Saccharopine dehydrogenase NADP-binding domain-containing protein</fullName>
    </submittedName>
</protein>
<feature type="domain" description="Saccharopine dehydrogenase NADP binding" evidence="1">
    <location>
        <begin position="9"/>
        <end position="112"/>
    </location>
</feature>
<proteinExistence type="predicted"/>
<gene>
    <name evidence="2" type="ORF">ACFSKX_16640</name>
</gene>
<dbReference type="PANTHER" id="PTHR43796">
    <property type="entry name" value="CARBOXYNORSPERMIDINE SYNTHASE"/>
    <property type="match status" value="1"/>
</dbReference>
<organism evidence="2 3">
    <name type="scientific">Microbulbifer halophilus</name>
    <dbReference type="NCBI Taxonomy" id="453963"/>
    <lineage>
        <taxon>Bacteria</taxon>
        <taxon>Pseudomonadati</taxon>
        <taxon>Pseudomonadota</taxon>
        <taxon>Gammaproteobacteria</taxon>
        <taxon>Cellvibrionales</taxon>
        <taxon>Microbulbiferaceae</taxon>
        <taxon>Microbulbifer</taxon>
    </lineage>
</organism>
<evidence type="ECO:0000313" key="3">
    <source>
        <dbReference type="Proteomes" id="UP001597425"/>
    </source>
</evidence>
<keyword evidence="3" id="KW-1185">Reference proteome</keyword>
<accession>A0ABW5EFW2</accession>
<comment type="caution">
    <text evidence="2">The sequence shown here is derived from an EMBL/GenBank/DDBJ whole genome shotgun (WGS) entry which is preliminary data.</text>
</comment>
<dbReference type="EMBL" id="JBHUJD010000028">
    <property type="protein sequence ID" value="MFD2312057.1"/>
    <property type="molecule type" value="Genomic_DNA"/>
</dbReference>
<dbReference type="SUPFAM" id="SSF51735">
    <property type="entry name" value="NAD(P)-binding Rossmann-fold domains"/>
    <property type="match status" value="1"/>
</dbReference>
<dbReference type="Proteomes" id="UP001597425">
    <property type="component" value="Unassembled WGS sequence"/>
</dbReference>
<dbReference type="PANTHER" id="PTHR43796:SF2">
    <property type="entry name" value="CARBOXYNORSPERMIDINE SYNTHASE"/>
    <property type="match status" value="1"/>
</dbReference>
<sequence length="385" mass="41301">MVKNYRKRVLILGGYGTFGARIARMLACEPDVQLIVAGRDKFKAELGASRLPGLAEGLRLDRDAVNLAAQLRALHLDLLIHCAGPFQHQDYRVAHACIESGTPYIDIADARRFVCDFNRLSPAAEAAGIPLVSGASSLPALSSAVLAELSGQLPRVHSVELDIAPAHRIDRGLATVRAGFESLGDGFPMLQDGQWRETFAGDQLRRAQIAHPVGERWLCNFDVPDLELFPRALPGLQTARFGTGVQPRLLQLGLALCARLARLQLPATRPWLADLGHKLAAHWPGGSDHGGMQIRLEGTDAHGDLAGFRWQILGLNGDGPQIPAAPAAAMARKMLKGNYTKIGASACWQLLTLDEILAELSPHAIVTAMEPVASEQHSAPVVAAG</sequence>
<dbReference type="InterPro" id="IPR005097">
    <property type="entry name" value="Sacchrp_dh_NADP-bd"/>
</dbReference>